<dbReference type="RefSeq" id="WP_039473146.1">
    <property type="nucleotide sequence ID" value="NZ_JSYN01000005.1"/>
</dbReference>
<dbReference type="Proteomes" id="UP000031246">
    <property type="component" value="Unassembled WGS sequence"/>
</dbReference>
<dbReference type="EMBL" id="JSYN01000005">
    <property type="protein sequence ID" value="KIA95494.1"/>
    <property type="molecule type" value="Genomic_DNA"/>
</dbReference>
<name>A0A0C1G5W6_9SPHI</name>
<accession>A0A0C1G5W6</accession>
<protein>
    <recommendedName>
        <fullName evidence="3">DUF4249 domain-containing protein</fullName>
    </recommendedName>
</protein>
<organism evidence="1 2">
    <name type="scientific">Pedobacter kyungheensis</name>
    <dbReference type="NCBI Taxonomy" id="1069985"/>
    <lineage>
        <taxon>Bacteria</taxon>
        <taxon>Pseudomonadati</taxon>
        <taxon>Bacteroidota</taxon>
        <taxon>Sphingobacteriia</taxon>
        <taxon>Sphingobacteriales</taxon>
        <taxon>Sphingobacteriaceae</taxon>
        <taxon>Pedobacter</taxon>
    </lineage>
</organism>
<dbReference type="OrthoDB" id="1117838at2"/>
<proteinExistence type="predicted"/>
<sequence>MEIKTTAKQLLFLLIVTLTYVACKKDEGDSTIAGRPIIEAYLINDKAVSLKVYEQKGLLDTASYGAAITGLNITFSNGAKTITLNETANGVYTSTATDLVVPGNSCSFNFNYNGKVISGETTVPAKPVAFASSSSEQGVPNPDPDSSSTAFTAVNFTWNNSNKGYYLMVFRNQDDTPNRIGSGFGRRNAYEDREEYLGQVSAYKTQRMTFQFSGYYDVYLYHINPEYNNILNSSSNSSLNLTNPPTNIKNGLGIFTAMACDSLLLHVYEQ</sequence>
<reference evidence="1 2" key="1">
    <citation type="submission" date="2014-10" db="EMBL/GenBank/DDBJ databases">
        <title>Pedobacter Kyungheensis.</title>
        <authorList>
            <person name="Anderson B.M."/>
            <person name="Newman J.D."/>
        </authorList>
    </citation>
    <scope>NUCLEOTIDE SEQUENCE [LARGE SCALE GENOMIC DNA]</scope>
    <source>
        <strain evidence="1 2">KACC 16221</strain>
    </source>
</reference>
<dbReference type="AlphaFoldDB" id="A0A0C1G5W6"/>
<gene>
    <name evidence="1" type="ORF">OC25_06560</name>
</gene>
<evidence type="ECO:0008006" key="3">
    <source>
        <dbReference type="Google" id="ProtNLM"/>
    </source>
</evidence>
<evidence type="ECO:0000313" key="2">
    <source>
        <dbReference type="Proteomes" id="UP000031246"/>
    </source>
</evidence>
<keyword evidence="2" id="KW-1185">Reference proteome</keyword>
<evidence type="ECO:0000313" key="1">
    <source>
        <dbReference type="EMBL" id="KIA95494.1"/>
    </source>
</evidence>
<comment type="caution">
    <text evidence="1">The sequence shown here is derived from an EMBL/GenBank/DDBJ whole genome shotgun (WGS) entry which is preliminary data.</text>
</comment>